<name>M3HSC2_LEPIT</name>
<reference evidence="1 2" key="1">
    <citation type="submission" date="2013-02" db="EMBL/GenBank/DDBJ databases">
        <authorList>
            <person name="Harkins D.M."/>
            <person name="Durkin A.S."/>
            <person name="Brinkac L.M."/>
            <person name="Haft D.H."/>
            <person name="Selengut J.D."/>
            <person name="Sanka R."/>
            <person name="DePew J."/>
            <person name="Purushe J."/>
            <person name="Tulsiani S.M."/>
            <person name="Graham G.C."/>
            <person name="Burns M.-A."/>
            <person name="Dohnt M.F."/>
            <person name="Smythe L.D."/>
            <person name="McKay D.B."/>
            <person name="Craig S.B."/>
            <person name="Vinetz J.M."/>
            <person name="Sutton G.G."/>
            <person name="Nierman W.C."/>
            <person name="Fouts D.E."/>
        </authorList>
    </citation>
    <scope>NUCLEOTIDE SEQUENCE [LARGE SCALE GENOMIC DNA]</scope>
    <source>
        <strain evidence="1 2">LT2050</strain>
    </source>
</reference>
<sequence length="41" mass="4780">MGRNYNFLLDIETINSFYKIRIFRLSVDVGTPTFSGDYSKT</sequence>
<protein>
    <submittedName>
        <fullName evidence="1">Uncharacterized protein</fullName>
    </submittedName>
</protein>
<gene>
    <name evidence="1" type="ORF">LEP1GSC150_0693</name>
</gene>
<dbReference type="Proteomes" id="UP000011778">
    <property type="component" value="Unassembled WGS sequence"/>
</dbReference>
<evidence type="ECO:0000313" key="2">
    <source>
        <dbReference type="Proteomes" id="UP000011778"/>
    </source>
</evidence>
<comment type="caution">
    <text evidence="1">The sequence shown here is derived from an EMBL/GenBank/DDBJ whole genome shotgun (WGS) entry which is preliminary data.</text>
</comment>
<proteinExistence type="predicted"/>
<organism evidence="1 2">
    <name type="scientific">Leptospira interrogans serovar Copenhageni str. LT2050</name>
    <dbReference type="NCBI Taxonomy" id="1001598"/>
    <lineage>
        <taxon>Bacteria</taxon>
        <taxon>Pseudomonadati</taxon>
        <taxon>Spirochaetota</taxon>
        <taxon>Spirochaetia</taxon>
        <taxon>Leptospirales</taxon>
        <taxon>Leptospiraceae</taxon>
        <taxon>Leptospira</taxon>
    </lineage>
</organism>
<dbReference type="AlphaFoldDB" id="M3HSC2"/>
<dbReference type="EMBL" id="AFMD02000374">
    <property type="protein sequence ID" value="EMG20846.1"/>
    <property type="molecule type" value="Genomic_DNA"/>
</dbReference>
<evidence type="ECO:0000313" key="1">
    <source>
        <dbReference type="EMBL" id="EMG20846.1"/>
    </source>
</evidence>
<accession>M3HSC2</accession>